<gene>
    <name evidence="9" type="ORF">B7R76_07430</name>
</gene>
<dbReference type="SUPFAM" id="SSF81345">
    <property type="entry name" value="ABC transporter involved in vitamin B12 uptake, BtuC"/>
    <property type="match status" value="1"/>
</dbReference>
<evidence type="ECO:0000256" key="8">
    <source>
        <dbReference type="SAM" id="Phobius"/>
    </source>
</evidence>
<evidence type="ECO:0000256" key="7">
    <source>
        <dbReference type="ARBA" id="ARBA00023136"/>
    </source>
</evidence>
<accession>A0A2J8AZC4</accession>
<keyword evidence="3" id="KW-0813">Transport</keyword>
<feature type="transmembrane region" description="Helical" evidence="8">
    <location>
        <begin position="161"/>
        <end position="183"/>
    </location>
</feature>
<name>A0A2J8AZC4_9FIRM</name>
<keyword evidence="4" id="KW-1003">Cell membrane</keyword>
<evidence type="ECO:0000313" key="10">
    <source>
        <dbReference type="Proteomes" id="UP000236394"/>
    </source>
</evidence>
<feature type="transmembrane region" description="Helical" evidence="8">
    <location>
        <begin position="319"/>
        <end position="337"/>
    </location>
</feature>
<feature type="transmembrane region" description="Helical" evidence="8">
    <location>
        <begin position="236"/>
        <end position="258"/>
    </location>
</feature>
<keyword evidence="5 8" id="KW-0812">Transmembrane</keyword>
<evidence type="ECO:0000256" key="6">
    <source>
        <dbReference type="ARBA" id="ARBA00022989"/>
    </source>
</evidence>
<dbReference type="PANTHER" id="PTHR30472">
    <property type="entry name" value="FERRIC ENTEROBACTIN TRANSPORT SYSTEM PERMEASE PROTEIN"/>
    <property type="match status" value="1"/>
</dbReference>
<feature type="transmembrane region" description="Helical" evidence="8">
    <location>
        <begin position="74"/>
        <end position="94"/>
    </location>
</feature>
<dbReference type="CDD" id="cd06550">
    <property type="entry name" value="TM_ABC_iron-siderophores_like"/>
    <property type="match status" value="1"/>
</dbReference>
<comment type="subcellular location">
    <subcellularLocation>
        <location evidence="1">Cell membrane</location>
        <topology evidence="1">Multi-pass membrane protein</topology>
    </subcellularLocation>
</comment>
<evidence type="ECO:0000256" key="2">
    <source>
        <dbReference type="ARBA" id="ARBA00007935"/>
    </source>
</evidence>
<sequence>MQGQTSQRQPPQQRKAVRKLTLWGLAGVLILLLGLFSLISLRIGSAGYSLREIVEAIFGEGSPTVRNILIYLRLPRVIVAIIVGACLATAGALLQAVMRNPLADPGIIGVSAGAGTAATAIMLLWPNVSTSVPLFAFCGSLLTCGLIYIMAYDGTMNPVRIVLAGIAINTVLGGFNALLQIMYSDSLSGVLAFLNGSIAASTWSAVRLILAYGVPCLALSFLTIRGANALQLGDEMAVNLGFNVTLTRILISALAAFLSASTVATVGIIGFIGLVVPHIGRIIIGSDYRRLLPISMLMGGLIALVADTVGRVLIEGMELPLGIVMAVAGGPFFLYLLRSHSHGKICRK</sequence>
<reference evidence="10" key="1">
    <citation type="submission" date="2017-04" db="EMBL/GenBank/DDBJ databases">
        <authorList>
            <person name="Bumgarner R.E."/>
            <person name="Fredricks D.N."/>
            <person name="Srinivasan S."/>
        </authorList>
    </citation>
    <scope>NUCLEOTIDE SEQUENCE [LARGE SCALE GENOMIC DNA]</scope>
    <source>
        <strain evidence="10">KA00405</strain>
    </source>
</reference>
<dbReference type="FunFam" id="1.10.3470.10:FF:000001">
    <property type="entry name" value="Vitamin B12 ABC transporter permease BtuC"/>
    <property type="match status" value="1"/>
</dbReference>
<dbReference type="GO" id="GO:0022857">
    <property type="term" value="F:transmembrane transporter activity"/>
    <property type="evidence" value="ECO:0007669"/>
    <property type="project" value="InterPro"/>
</dbReference>
<comment type="similarity">
    <text evidence="2">Belongs to the binding-protein-dependent transport system permease family. FecCD subfamily.</text>
</comment>
<evidence type="ECO:0000256" key="4">
    <source>
        <dbReference type="ARBA" id="ARBA00022475"/>
    </source>
</evidence>
<dbReference type="Pfam" id="PF01032">
    <property type="entry name" value="FecCD"/>
    <property type="match status" value="1"/>
</dbReference>
<dbReference type="GO" id="GO:0033214">
    <property type="term" value="P:siderophore-iron import into cell"/>
    <property type="evidence" value="ECO:0007669"/>
    <property type="project" value="TreeGrafter"/>
</dbReference>
<dbReference type="RefSeq" id="WP_012994069.1">
    <property type="nucleotide sequence ID" value="NZ_NBZD01000005.1"/>
</dbReference>
<feature type="transmembrane region" description="Helical" evidence="8">
    <location>
        <begin position="264"/>
        <end position="284"/>
    </location>
</feature>
<feature type="transmembrane region" description="Helical" evidence="8">
    <location>
        <begin position="131"/>
        <end position="149"/>
    </location>
</feature>
<evidence type="ECO:0000256" key="1">
    <source>
        <dbReference type="ARBA" id="ARBA00004651"/>
    </source>
</evidence>
<proteinExistence type="inferred from homology"/>
<feature type="transmembrane region" description="Helical" evidence="8">
    <location>
        <begin position="203"/>
        <end position="224"/>
    </location>
</feature>
<feature type="transmembrane region" description="Helical" evidence="8">
    <location>
        <begin position="20"/>
        <end position="41"/>
    </location>
</feature>
<keyword evidence="7 8" id="KW-0472">Membrane</keyword>
<protein>
    <submittedName>
        <fullName evidence="9">Iron ABC transporter permease</fullName>
    </submittedName>
</protein>
<dbReference type="EMBL" id="NBZD01000005">
    <property type="protein sequence ID" value="PNH17863.1"/>
    <property type="molecule type" value="Genomic_DNA"/>
</dbReference>
<dbReference type="Proteomes" id="UP000236394">
    <property type="component" value="Unassembled WGS sequence"/>
</dbReference>
<evidence type="ECO:0000256" key="5">
    <source>
        <dbReference type="ARBA" id="ARBA00022692"/>
    </source>
</evidence>
<dbReference type="Gene3D" id="1.10.3470.10">
    <property type="entry name" value="ABC transporter involved in vitamin B12 uptake, BtuC"/>
    <property type="match status" value="1"/>
</dbReference>
<evidence type="ECO:0000313" key="9">
    <source>
        <dbReference type="EMBL" id="PNH17863.1"/>
    </source>
</evidence>
<dbReference type="GO" id="GO:0005886">
    <property type="term" value="C:plasma membrane"/>
    <property type="evidence" value="ECO:0007669"/>
    <property type="project" value="UniProtKB-SubCell"/>
</dbReference>
<feature type="transmembrane region" description="Helical" evidence="8">
    <location>
        <begin position="106"/>
        <end position="125"/>
    </location>
</feature>
<dbReference type="AlphaFoldDB" id="A0A2J8AZC4"/>
<comment type="caution">
    <text evidence="9">The sequence shown here is derived from an EMBL/GenBank/DDBJ whole genome shotgun (WGS) entry which is preliminary data.</text>
</comment>
<organism evidence="9 10">
    <name type="scientific">Mageeibacillus indolicus</name>
    <dbReference type="NCBI Taxonomy" id="884684"/>
    <lineage>
        <taxon>Bacteria</taxon>
        <taxon>Bacillati</taxon>
        <taxon>Bacillota</taxon>
        <taxon>Clostridia</taxon>
        <taxon>Eubacteriales</taxon>
        <taxon>Oscillospiraceae</taxon>
        <taxon>Mageeibacillus</taxon>
    </lineage>
</organism>
<dbReference type="PANTHER" id="PTHR30472:SF68">
    <property type="entry name" value="FERRICHROME TRANSPORT SYSTEM PERMEASE PROTEIN FHUB"/>
    <property type="match status" value="1"/>
</dbReference>
<feature type="transmembrane region" description="Helical" evidence="8">
    <location>
        <begin position="291"/>
        <end position="313"/>
    </location>
</feature>
<keyword evidence="6 8" id="KW-1133">Transmembrane helix</keyword>
<dbReference type="InterPro" id="IPR000522">
    <property type="entry name" value="ABC_transptr_permease_BtuC"/>
</dbReference>
<dbReference type="OMA" id="DHQIIWH"/>
<dbReference type="InterPro" id="IPR037294">
    <property type="entry name" value="ABC_BtuC-like"/>
</dbReference>
<evidence type="ECO:0000256" key="3">
    <source>
        <dbReference type="ARBA" id="ARBA00022448"/>
    </source>
</evidence>